<feature type="domain" description="AMP-binding enzyme C-terminal" evidence="9">
    <location>
        <begin position="412"/>
        <end position="490"/>
    </location>
</feature>
<dbReference type="Gene3D" id="3.40.50.12780">
    <property type="entry name" value="N-terminal domain of ligase-like"/>
    <property type="match status" value="1"/>
</dbReference>
<evidence type="ECO:0000256" key="1">
    <source>
        <dbReference type="ARBA" id="ARBA00022490"/>
    </source>
</evidence>
<dbReference type="Pfam" id="PF00501">
    <property type="entry name" value="AMP-binding"/>
    <property type="match status" value="1"/>
</dbReference>
<keyword evidence="2 7" id="KW-0436">Ligase</keyword>
<comment type="subcellular location">
    <subcellularLocation>
        <location evidence="7">Cytoplasm</location>
    </subcellularLocation>
</comment>
<evidence type="ECO:0000313" key="10">
    <source>
        <dbReference type="EMBL" id="RST99176.1"/>
    </source>
</evidence>
<dbReference type="CDD" id="cd05945">
    <property type="entry name" value="DltA"/>
    <property type="match status" value="1"/>
</dbReference>
<dbReference type="AlphaFoldDB" id="A0A369APR7"/>
<dbReference type="InterPro" id="IPR000873">
    <property type="entry name" value="AMP-dep_synth/lig_dom"/>
</dbReference>
<feature type="binding site" evidence="7">
    <location>
        <position position="194"/>
    </location>
    <ligand>
        <name>D-alanine</name>
        <dbReference type="ChEBI" id="CHEBI:57416"/>
    </ligand>
</feature>
<dbReference type="EC" id="6.2.1.54" evidence="7"/>
<dbReference type="GO" id="GO:0070395">
    <property type="term" value="P:lipoteichoic acid biosynthetic process"/>
    <property type="evidence" value="ECO:0007669"/>
    <property type="project" value="UniProtKB-UniRule"/>
</dbReference>
<name>A0A369APR7_9ENTE</name>
<feature type="binding site" evidence="7">
    <location>
        <begin position="289"/>
        <end position="294"/>
    </location>
    <ligand>
        <name>ATP</name>
        <dbReference type="ChEBI" id="CHEBI:30616"/>
    </ligand>
</feature>
<dbReference type="GO" id="GO:0005737">
    <property type="term" value="C:cytoplasm"/>
    <property type="evidence" value="ECO:0007669"/>
    <property type="project" value="UniProtKB-SubCell"/>
</dbReference>
<dbReference type="NCBIfam" id="NF003417">
    <property type="entry name" value="PRK04813.1"/>
    <property type="match status" value="1"/>
</dbReference>
<dbReference type="InterPro" id="IPR025110">
    <property type="entry name" value="AMP-bd_C"/>
</dbReference>
<comment type="catalytic activity">
    <reaction evidence="7">
        <text>holo-[D-alanyl-carrier protein] + D-alanine + ATP = D-alanyl-[D-alanyl-carrier protein] + AMP + diphosphate</text>
        <dbReference type="Rhea" id="RHEA:55132"/>
        <dbReference type="Rhea" id="RHEA-COMP:14102"/>
        <dbReference type="Rhea" id="RHEA-COMP:14103"/>
        <dbReference type="ChEBI" id="CHEBI:30616"/>
        <dbReference type="ChEBI" id="CHEBI:33019"/>
        <dbReference type="ChEBI" id="CHEBI:57416"/>
        <dbReference type="ChEBI" id="CHEBI:64479"/>
        <dbReference type="ChEBI" id="CHEBI:138620"/>
        <dbReference type="ChEBI" id="CHEBI:456215"/>
        <dbReference type="EC" id="6.2.1.54"/>
    </reaction>
</comment>
<evidence type="ECO:0000259" key="8">
    <source>
        <dbReference type="Pfam" id="PF00501"/>
    </source>
</evidence>
<feature type="binding site" evidence="7">
    <location>
        <position position="490"/>
    </location>
    <ligand>
        <name>D-alanine</name>
        <dbReference type="ChEBI" id="CHEBI:57416"/>
    </ligand>
</feature>
<gene>
    <name evidence="7" type="primary">dltA</name>
    <name evidence="10" type="ORF">CBF32_11945</name>
</gene>
<feature type="domain" description="AMP-dependent synthetase/ligase" evidence="8">
    <location>
        <begin position="10"/>
        <end position="357"/>
    </location>
</feature>
<dbReference type="InterPro" id="IPR010071">
    <property type="entry name" value="AA_adenyl_dom"/>
</dbReference>
<dbReference type="Gene3D" id="3.30.300.30">
    <property type="match status" value="1"/>
</dbReference>
<dbReference type="GO" id="GO:0005524">
    <property type="term" value="F:ATP binding"/>
    <property type="evidence" value="ECO:0007669"/>
    <property type="project" value="UniProtKB-KW"/>
</dbReference>
<sequence length="502" mass="56464">MKNLIITKIKEWAEKAPNTYFFDEGDSSLTYGELERYSDALASHLESNFSKKQNILVYGGQDSRMIISFLAATKAGHCYVPVDIHTPKDRVEMILEESEATCVISLGEWPLDKGKVITEDLFEELVTLNKKPNLANMVTGNDNYYTIFTSGTTGKPKGVQITYDNLVSFTDWMLSDFNLKTGQRFLCQAPFSFDLSVMDLYPSLLSGGTLVPLEKADVDNFSKLFARLPEMDLNVWVSTPSLVEICLLNPDFNDEKLPGLENFQFCGEELPHAVAQKLMERFPKADIYNTYGPTEATVAITSVLINQEVLDSNERLPLGRVKADTSLVILDEEGNASEEGTIGEVLIVGPGVSKGYFNQEEKTKEAFITFEDQAAYKTGDAGLIKNGLLYYKGRLDFQIKWHGYRMELGDIDHHIMEVDMVRNACVVPRYNKNHKVQQLIAYVVLNEGVSGDAKELGNLVKEELQKSVMDYMVPQRFVFVENLPLTSNGKVDRKKLIEEVNL</sequence>
<comment type="pathway">
    <text evidence="7">Cell wall biogenesis; lipoteichoic acid biosynthesis.</text>
</comment>
<evidence type="ECO:0000256" key="7">
    <source>
        <dbReference type="HAMAP-Rule" id="MF_00593"/>
    </source>
</evidence>
<comment type="similarity">
    <text evidence="6 7">Belongs to the ATP-dependent AMP-binding enzyme family. DltA subfamily.</text>
</comment>
<dbReference type="InterPro" id="IPR042099">
    <property type="entry name" value="ANL_N_sf"/>
</dbReference>
<reference evidence="10 11" key="1">
    <citation type="submission" date="2017-05" db="EMBL/GenBank/DDBJ databases">
        <title>Vagococcus spp. assemblies.</title>
        <authorList>
            <person name="Gulvik C.A."/>
        </authorList>
    </citation>
    <scope>NUCLEOTIDE SEQUENCE [LARGE SCALE GENOMIC DNA]</scope>
    <source>
        <strain evidence="10 11">NCFB 2497</strain>
    </source>
</reference>
<protein>
    <recommendedName>
        <fullName evidence="7">D-alanine--D-alanyl carrier protein ligase</fullName>
        <shortName evidence="7">DCL</shortName>
        <ecNumber evidence="7">6.2.1.54</ecNumber>
    </recommendedName>
    <alternativeName>
        <fullName evidence="7">D-alanine--poly(phosphoribitol) ligase subunit 1</fullName>
    </alternativeName>
    <alternativeName>
        <fullName evidence="7">D-alanine-activating enzyme</fullName>
        <shortName evidence="7">DAE</shortName>
    </alternativeName>
</protein>
<accession>A0A369APR7</accession>
<evidence type="ECO:0000256" key="2">
    <source>
        <dbReference type="ARBA" id="ARBA00022598"/>
    </source>
</evidence>
<dbReference type="EMBL" id="NGJX01000016">
    <property type="protein sequence ID" value="RST99176.1"/>
    <property type="molecule type" value="Genomic_DNA"/>
</dbReference>
<feature type="binding site" evidence="7">
    <location>
        <position position="490"/>
    </location>
    <ligand>
        <name>ATP</name>
        <dbReference type="ChEBI" id="CHEBI:30616"/>
    </ligand>
</feature>
<dbReference type="UniPathway" id="UPA00556"/>
<dbReference type="OrthoDB" id="9765680at2"/>
<dbReference type="NCBIfam" id="TIGR01734">
    <property type="entry name" value="D-ala-DACP-lig"/>
    <property type="match status" value="1"/>
</dbReference>
<dbReference type="HAMAP" id="MF_00593">
    <property type="entry name" value="DltA"/>
    <property type="match status" value="1"/>
</dbReference>
<dbReference type="Proteomes" id="UP000288197">
    <property type="component" value="Unassembled WGS sequence"/>
</dbReference>
<dbReference type="RefSeq" id="WP_114290367.1">
    <property type="nucleotide sequence ID" value="NZ_JAYEWH010000021.1"/>
</dbReference>
<comment type="function">
    <text evidence="5 7">Catalyzes the first step in the D-alanylation of lipoteichoic acid (LTA), the activation of D-alanine and its transfer onto the D-alanyl carrier protein (Dcp) DltC. In an ATP-dependent two-step reaction, forms a high energy D-alanyl-AMP intermediate, followed by transfer of the D-alanyl residue as a thiol ester to the phosphopantheinyl prosthetic group of the Dcp. D-alanylation of LTA plays an important role in modulating the properties of the cell wall in Gram-positive bacteria, influencing the net charge of the cell wall.</text>
</comment>
<dbReference type="SUPFAM" id="SSF56801">
    <property type="entry name" value="Acetyl-CoA synthetase-like"/>
    <property type="match status" value="1"/>
</dbReference>
<dbReference type="Pfam" id="PF13193">
    <property type="entry name" value="AMP-binding_C"/>
    <property type="match status" value="1"/>
</dbReference>
<organism evidence="10 11">
    <name type="scientific">Vagococcus fluvialis</name>
    <dbReference type="NCBI Taxonomy" id="2738"/>
    <lineage>
        <taxon>Bacteria</taxon>
        <taxon>Bacillati</taxon>
        <taxon>Bacillota</taxon>
        <taxon>Bacilli</taxon>
        <taxon>Lactobacillales</taxon>
        <taxon>Enterococcaceae</taxon>
        <taxon>Vagococcus</taxon>
    </lineage>
</organism>
<feature type="binding site" evidence="7">
    <location>
        <position position="380"/>
    </location>
    <ligand>
        <name>ATP</name>
        <dbReference type="ChEBI" id="CHEBI:30616"/>
    </ligand>
</feature>
<dbReference type="PANTHER" id="PTHR45398">
    <property type="match status" value="1"/>
</dbReference>
<evidence type="ECO:0000256" key="6">
    <source>
        <dbReference type="ARBA" id="ARBA00061336"/>
    </source>
</evidence>
<dbReference type="NCBIfam" id="TIGR01733">
    <property type="entry name" value="AA-adenyl-dom"/>
    <property type="match status" value="1"/>
</dbReference>
<comment type="caution">
    <text evidence="10">The sequence shown here is derived from an EMBL/GenBank/DDBJ whole genome shotgun (WGS) entry which is preliminary data.</text>
</comment>
<keyword evidence="11" id="KW-1185">Reference proteome</keyword>
<dbReference type="GeneID" id="63147337"/>
<dbReference type="FunFam" id="3.30.300.30:FF:000012">
    <property type="entry name" value="D-alanine--D-alanyl carrier protein ligase"/>
    <property type="match status" value="1"/>
</dbReference>
<dbReference type="InterPro" id="IPR044507">
    <property type="entry name" value="DltA-like"/>
</dbReference>
<evidence type="ECO:0000313" key="11">
    <source>
        <dbReference type="Proteomes" id="UP000288197"/>
    </source>
</evidence>
<evidence type="ECO:0000259" key="9">
    <source>
        <dbReference type="Pfam" id="PF13193"/>
    </source>
</evidence>
<evidence type="ECO:0000256" key="3">
    <source>
        <dbReference type="ARBA" id="ARBA00022741"/>
    </source>
</evidence>
<dbReference type="PANTHER" id="PTHR45398:SF1">
    <property type="entry name" value="ENZYME, PUTATIVE (JCVI)-RELATED"/>
    <property type="match status" value="1"/>
</dbReference>
<keyword evidence="3 7" id="KW-0547">Nucleotide-binding</keyword>
<keyword evidence="4 7" id="KW-0067">ATP-binding</keyword>
<keyword evidence="1 7" id="KW-0963">Cytoplasm</keyword>
<dbReference type="InterPro" id="IPR045851">
    <property type="entry name" value="AMP-bd_C_sf"/>
</dbReference>
<feature type="binding site" evidence="7">
    <location>
        <begin position="149"/>
        <end position="150"/>
    </location>
    <ligand>
        <name>ATP</name>
        <dbReference type="ChEBI" id="CHEBI:30616"/>
    </ligand>
</feature>
<feature type="binding site" evidence="7">
    <location>
        <position position="298"/>
    </location>
    <ligand>
        <name>D-alanine</name>
        <dbReference type="ChEBI" id="CHEBI:57416"/>
    </ligand>
</feature>
<evidence type="ECO:0000256" key="5">
    <source>
        <dbReference type="ARBA" id="ARBA00054605"/>
    </source>
</evidence>
<proteinExistence type="inferred from homology"/>
<dbReference type="InterPro" id="IPR010072">
    <property type="entry name" value="DltA"/>
</dbReference>
<feature type="binding site" evidence="7">
    <location>
        <begin position="391"/>
        <end position="394"/>
    </location>
    <ligand>
        <name>ATP</name>
        <dbReference type="ChEBI" id="CHEBI:30616"/>
    </ligand>
</feature>
<dbReference type="GO" id="GO:0047473">
    <property type="term" value="F:D-alanine [D-alanyl carrier protein] ligase activity"/>
    <property type="evidence" value="ECO:0007669"/>
    <property type="project" value="UniProtKB-UniRule"/>
</dbReference>
<evidence type="ECO:0000256" key="4">
    <source>
        <dbReference type="ARBA" id="ARBA00022840"/>
    </source>
</evidence>